<feature type="region of interest" description="Disordered" evidence="1">
    <location>
        <begin position="34"/>
        <end position="111"/>
    </location>
</feature>
<evidence type="ECO:0000313" key="3">
    <source>
        <dbReference type="EMBL" id="KAF4511875.1"/>
    </source>
</evidence>
<dbReference type="Proteomes" id="UP000557566">
    <property type="component" value="Unassembled WGS sequence"/>
</dbReference>
<accession>A0A8H4PWX3</accession>
<feature type="compositionally biased region" description="Polar residues" evidence="1">
    <location>
        <begin position="200"/>
        <end position="214"/>
    </location>
</feature>
<evidence type="ECO:0000256" key="1">
    <source>
        <dbReference type="SAM" id="MobiDB-lite"/>
    </source>
</evidence>
<organism evidence="3 4">
    <name type="scientific">Ophiocordyceps sinensis</name>
    <dbReference type="NCBI Taxonomy" id="72228"/>
    <lineage>
        <taxon>Eukaryota</taxon>
        <taxon>Fungi</taxon>
        <taxon>Dikarya</taxon>
        <taxon>Ascomycota</taxon>
        <taxon>Pezizomycotina</taxon>
        <taxon>Sordariomycetes</taxon>
        <taxon>Hypocreomycetidae</taxon>
        <taxon>Hypocreales</taxon>
        <taxon>Ophiocordycipitaceae</taxon>
        <taxon>Ophiocordyceps</taxon>
    </lineage>
</organism>
<dbReference type="Pfam" id="PF25545">
    <property type="entry name" value="DUF7924"/>
    <property type="match status" value="1"/>
</dbReference>
<feature type="compositionally biased region" description="Basic and acidic residues" evidence="1">
    <location>
        <begin position="39"/>
        <end position="51"/>
    </location>
</feature>
<feature type="region of interest" description="Disordered" evidence="1">
    <location>
        <begin position="152"/>
        <end position="174"/>
    </location>
</feature>
<feature type="region of interest" description="Disordered" evidence="1">
    <location>
        <begin position="191"/>
        <end position="227"/>
    </location>
</feature>
<reference evidence="3 4" key="1">
    <citation type="journal article" date="2020" name="Genome Biol. Evol.">
        <title>A new high-quality draft genome assembly of the Chinese cordyceps Ophiocordyceps sinensis.</title>
        <authorList>
            <person name="Shu R."/>
            <person name="Zhang J."/>
            <person name="Meng Q."/>
            <person name="Zhang H."/>
            <person name="Zhou G."/>
            <person name="Li M."/>
            <person name="Wu P."/>
            <person name="Zhao Y."/>
            <person name="Chen C."/>
            <person name="Qin Q."/>
        </authorList>
    </citation>
    <scope>NUCLEOTIDE SEQUENCE [LARGE SCALE GENOMIC DNA]</scope>
    <source>
        <strain evidence="3 4">IOZ07</strain>
    </source>
</reference>
<name>A0A8H4PWX3_9HYPO</name>
<feature type="compositionally biased region" description="Basic and acidic residues" evidence="1">
    <location>
        <begin position="152"/>
        <end position="170"/>
    </location>
</feature>
<dbReference type="AlphaFoldDB" id="A0A8H4PWX3"/>
<dbReference type="EMBL" id="JAAVMX010000002">
    <property type="protein sequence ID" value="KAF4511875.1"/>
    <property type="molecule type" value="Genomic_DNA"/>
</dbReference>
<dbReference type="OrthoDB" id="4923576at2759"/>
<proteinExistence type="predicted"/>
<evidence type="ECO:0000313" key="4">
    <source>
        <dbReference type="Proteomes" id="UP000557566"/>
    </source>
</evidence>
<keyword evidence="4" id="KW-1185">Reference proteome</keyword>
<dbReference type="PANTHER" id="PTHR42470:SF1">
    <property type="entry name" value="VAST DOMAIN-CONTAINING PROTEIN"/>
    <property type="match status" value="1"/>
</dbReference>
<dbReference type="PANTHER" id="PTHR42470">
    <property type="entry name" value="VAST DOMAIN-CONTAINING PROTEIN"/>
    <property type="match status" value="1"/>
</dbReference>
<comment type="caution">
    <text evidence="3">The sequence shown here is derived from an EMBL/GenBank/DDBJ whole genome shotgun (WGS) entry which is preliminary data.</text>
</comment>
<protein>
    <recommendedName>
        <fullName evidence="2">DUF7924 domain-containing protein</fullName>
    </recommendedName>
</protein>
<evidence type="ECO:0000259" key="2">
    <source>
        <dbReference type="Pfam" id="PF25545"/>
    </source>
</evidence>
<sequence>MYGGVPKAWTRRSRVKLSTALQETLLDAIANNAGTELPQNHREQSPERGDLAQDVTPVQAPKRRLDTTTESDSLPAKRCRLTRTDAQQPEIEDKSAEKAAKTTLQQPKPKRPYASFLKDFVDPVHTGRHPASVYTFVSEWLESVGSDRERRCRSDSHLSDSHLHHSDGDPISRQLTRSAPEMDYPRDADGFAIPPMPSSYRASRTGSVTPSDLTPVTRASGRSSASRLVEDPDYRVLNLAANNIYIRHPFDPLPEHIASLVDHVRQDRDSPGPSLDEVRQDEHLYNLSMGAGEPEIESDRVRPIDSAAFSIAMSGTEARLYVSWKHNEQDFYMANVKSFLLQDPEHYLEFRKYVRNIIDWGKDKRLQDIRNSLDCLLVPPVH</sequence>
<feature type="domain" description="DUF7924" evidence="2">
    <location>
        <begin position="306"/>
        <end position="371"/>
    </location>
</feature>
<feature type="compositionally biased region" description="Basic and acidic residues" evidence="1">
    <location>
        <begin position="91"/>
        <end position="100"/>
    </location>
</feature>
<dbReference type="InterPro" id="IPR057684">
    <property type="entry name" value="DUF7924"/>
</dbReference>
<gene>
    <name evidence="3" type="ORF">G6O67_001078</name>
</gene>